<name>A0ABT1G0E3_9CORY</name>
<reference evidence="1" key="1">
    <citation type="submission" date="2022-05" db="EMBL/GenBank/DDBJ databases">
        <title>Corynebacterium sp. TA-R-1 sp. nov., isolated from human feces.</title>
        <authorList>
            <person name="Shamsuzzaman M."/>
            <person name="Dahal R.H."/>
        </authorList>
    </citation>
    <scope>NUCLEOTIDE SEQUENCE</scope>
    <source>
        <strain evidence="1">TA-R-1</strain>
    </source>
</reference>
<gene>
    <name evidence="1" type="ORF">M5J20_04795</name>
</gene>
<evidence type="ECO:0000313" key="2">
    <source>
        <dbReference type="Proteomes" id="UP001204000"/>
    </source>
</evidence>
<sequence length="56" mass="6019">MHAQTSEDLLDATLVAARFATDSGARIELVDAIEMLGFDRAELEAELAEEIADGLI</sequence>
<evidence type="ECO:0000313" key="1">
    <source>
        <dbReference type="EMBL" id="MCP1387504.1"/>
    </source>
</evidence>
<dbReference type="EMBL" id="JAMFTQ010000004">
    <property type="protein sequence ID" value="MCP1387504.1"/>
    <property type="molecule type" value="Genomic_DNA"/>
</dbReference>
<dbReference type="RefSeq" id="WP_253577019.1">
    <property type="nucleotide sequence ID" value="NZ_JAMFTQ010000004.1"/>
</dbReference>
<dbReference type="Proteomes" id="UP001204000">
    <property type="component" value="Unassembled WGS sequence"/>
</dbReference>
<proteinExistence type="predicted"/>
<comment type="caution">
    <text evidence="1">The sequence shown here is derived from an EMBL/GenBank/DDBJ whole genome shotgun (WGS) entry which is preliminary data.</text>
</comment>
<protein>
    <submittedName>
        <fullName evidence="1">Uncharacterized protein</fullName>
    </submittedName>
</protein>
<keyword evidence="2" id="KW-1185">Reference proteome</keyword>
<organism evidence="1 2">
    <name type="scientific">Corynebacterium stercoris</name>
    <dbReference type="NCBI Taxonomy" id="2943490"/>
    <lineage>
        <taxon>Bacteria</taxon>
        <taxon>Bacillati</taxon>
        <taxon>Actinomycetota</taxon>
        <taxon>Actinomycetes</taxon>
        <taxon>Mycobacteriales</taxon>
        <taxon>Corynebacteriaceae</taxon>
        <taxon>Corynebacterium</taxon>
    </lineage>
</organism>
<accession>A0ABT1G0E3</accession>